<dbReference type="Proteomes" id="UP000011980">
    <property type="component" value="Unassembled WGS sequence"/>
</dbReference>
<name>M6FAL4_9LEPT</name>
<gene>
    <name evidence="1" type="ORF">LEP1GSC008_2361</name>
</gene>
<organism evidence="1 2">
    <name type="scientific">Leptospira kirschneri serovar Bulgarica str. Nikolaevo</name>
    <dbReference type="NCBI Taxonomy" id="1240687"/>
    <lineage>
        <taxon>Bacteria</taxon>
        <taxon>Pseudomonadati</taxon>
        <taxon>Spirochaetota</taxon>
        <taxon>Spirochaetia</taxon>
        <taxon>Leptospirales</taxon>
        <taxon>Leptospiraceae</taxon>
        <taxon>Leptospira</taxon>
    </lineage>
</organism>
<dbReference type="AlphaFoldDB" id="M6FAL4"/>
<protein>
    <submittedName>
        <fullName evidence="1">Uncharacterized protein</fullName>
    </submittedName>
</protein>
<accession>M6FAL4</accession>
<sequence>MKKVERFTFYKLFCRLDEKNNQYISNVFHRLPYCILVFTNTS</sequence>
<proteinExistence type="predicted"/>
<evidence type="ECO:0000313" key="1">
    <source>
        <dbReference type="EMBL" id="EMK25818.1"/>
    </source>
</evidence>
<dbReference type="PATRIC" id="fig|1240687.3.peg.457"/>
<dbReference type="EMBL" id="ANCE01000025">
    <property type="protein sequence ID" value="EMK25818.1"/>
    <property type="molecule type" value="Genomic_DNA"/>
</dbReference>
<reference evidence="1 2" key="1">
    <citation type="submission" date="2013-01" db="EMBL/GenBank/DDBJ databases">
        <authorList>
            <person name="Harkins D.M."/>
            <person name="Durkin A.S."/>
            <person name="Brinkac L.M."/>
            <person name="Haft D.H."/>
            <person name="Selengut J.D."/>
            <person name="Sanka R."/>
            <person name="DePew J."/>
            <person name="Purushe J."/>
            <person name="Galloway R.L."/>
            <person name="Vinetz J.M."/>
            <person name="Sutton G.G."/>
            <person name="Nierman W.C."/>
            <person name="Fouts D.E."/>
        </authorList>
    </citation>
    <scope>NUCLEOTIDE SEQUENCE [LARGE SCALE GENOMIC DNA]</scope>
    <source>
        <strain evidence="1 2">Nikolaevo</strain>
    </source>
</reference>
<evidence type="ECO:0000313" key="2">
    <source>
        <dbReference type="Proteomes" id="UP000011980"/>
    </source>
</evidence>
<comment type="caution">
    <text evidence="1">The sequence shown here is derived from an EMBL/GenBank/DDBJ whole genome shotgun (WGS) entry which is preliminary data.</text>
</comment>